<organism evidence="7 8">
    <name type="scientific">Scleropages formosus</name>
    <name type="common">Asian bonytongue</name>
    <name type="synonym">Osteoglossum formosum</name>
    <dbReference type="NCBI Taxonomy" id="113540"/>
    <lineage>
        <taxon>Eukaryota</taxon>
        <taxon>Metazoa</taxon>
        <taxon>Chordata</taxon>
        <taxon>Craniata</taxon>
        <taxon>Vertebrata</taxon>
        <taxon>Euteleostomi</taxon>
        <taxon>Actinopterygii</taxon>
        <taxon>Neopterygii</taxon>
        <taxon>Teleostei</taxon>
        <taxon>Osteoglossocephala</taxon>
        <taxon>Osteoglossomorpha</taxon>
        <taxon>Osteoglossiformes</taxon>
        <taxon>Osteoglossidae</taxon>
        <taxon>Scleropages</taxon>
    </lineage>
</organism>
<comment type="subcellular location">
    <subcellularLocation>
        <location evidence="1">Sarcoplasmic reticulum lumen</location>
    </subcellularLocation>
</comment>
<dbReference type="InterPro" id="IPR036249">
    <property type="entry name" value="Thioredoxin-like_sf"/>
</dbReference>
<comment type="caution">
    <text evidence="7">The sequence shown here is derived from an EMBL/GenBank/DDBJ whole genome shotgun (WGS) entry which is preliminary data.</text>
</comment>
<dbReference type="GO" id="GO:0033018">
    <property type="term" value="C:sarcoplasmic reticulum lumen"/>
    <property type="evidence" value="ECO:0007669"/>
    <property type="project" value="UniProtKB-SubCell"/>
</dbReference>
<dbReference type="PANTHER" id="PTHR10033:SF14">
    <property type="entry name" value="CALSEQUESTRIN-1"/>
    <property type="match status" value="1"/>
</dbReference>
<dbReference type="AlphaFoldDB" id="A0A0P7TVM4"/>
<dbReference type="PANTHER" id="PTHR10033">
    <property type="entry name" value="CALSEQUESTRIN"/>
    <property type="match status" value="1"/>
</dbReference>
<proteinExistence type="inferred from homology"/>
<name>A0A0P7TVM4_SCLFO</name>
<gene>
    <name evidence="7" type="ORF">Z043_116184</name>
</gene>
<evidence type="ECO:0000256" key="3">
    <source>
        <dbReference type="ARBA" id="ARBA00022837"/>
    </source>
</evidence>
<dbReference type="Proteomes" id="UP000034805">
    <property type="component" value="Unassembled WGS sequence"/>
</dbReference>
<dbReference type="Gene3D" id="3.40.30.10">
    <property type="entry name" value="Glutaredoxin"/>
    <property type="match status" value="1"/>
</dbReference>
<keyword evidence="5" id="KW-0514">Muscle protein</keyword>
<dbReference type="SUPFAM" id="SSF52833">
    <property type="entry name" value="Thioredoxin-like"/>
    <property type="match status" value="1"/>
</dbReference>
<evidence type="ECO:0000256" key="6">
    <source>
        <dbReference type="RuleBase" id="RU000648"/>
    </source>
</evidence>
<accession>A0A0P7TVM4</accession>
<evidence type="ECO:0000256" key="2">
    <source>
        <dbReference type="ARBA" id="ARBA00010987"/>
    </source>
</evidence>
<evidence type="ECO:0000313" key="8">
    <source>
        <dbReference type="Proteomes" id="UP000034805"/>
    </source>
</evidence>
<dbReference type="GO" id="GO:0005509">
    <property type="term" value="F:calcium ion binding"/>
    <property type="evidence" value="ECO:0007669"/>
    <property type="project" value="InterPro"/>
</dbReference>
<evidence type="ECO:0000256" key="1">
    <source>
        <dbReference type="ARBA" id="ARBA00004564"/>
    </source>
</evidence>
<dbReference type="EMBL" id="JARO02006336">
    <property type="protein sequence ID" value="KPP65405.1"/>
    <property type="molecule type" value="Genomic_DNA"/>
</dbReference>
<dbReference type="InterPro" id="IPR001393">
    <property type="entry name" value="Calsequestrin"/>
</dbReference>
<sequence>MFKCQKNLLFFHYLDGYEFLEILMEVAKENTDNPDLSIIWIDPDDFPLLVPYWEKTFDIDLSSPQIGVIDVEDVSQIYSLGVVLLLHEGQRGV</sequence>
<reference evidence="7 8" key="1">
    <citation type="submission" date="2015-08" db="EMBL/GenBank/DDBJ databases">
        <title>The genome of the Asian arowana (Scleropages formosus).</title>
        <authorList>
            <person name="Tan M.H."/>
            <person name="Gan H.M."/>
            <person name="Croft L.J."/>
            <person name="Austin C.M."/>
        </authorList>
    </citation>
    <scope>NUCLEOTIDE SEQUENCE [LARGE SCALE GENOMIC DNA]</scope>
    <source>
        <strain evidence="7">Aro1</strain>
    </source>
</reference>
<protein>
    <recommendedName>
        <fullName evidence="6">Calsequestrin</fullName>
    </recommendedName>
</protein>
<evidence type="ECO:0000313" key="7">
    <source>
        <dbReference type="EMBL" id="KPP65405.1"/>
    </source>
</evidence>
<comment type="function">
    <text evidence="6">Calsequestrin is a high-capacity, moderate affinity, calcium-binding protein and thus acts as an internal calcium store in muscle.</text>
</comment>
<evidence type="ECO:0000256" key="5">
    <source>
        <dbReference type="ARBA" id="ARBA00023179"/>
    </source>
</evidence>
<evidence type="ECO:0000256" key="4">
    <source>
        <dbReference type="ARBA" id="ARBA00022951"/>
    </source>
</evidence>
<keyword evidence="4" id="KW-0703">Sarcoplasmic reticulum</keyword>
<dbReference type="GO" id="GO:0014809">
    <property type="term" value="P:regulation of skeletal muscle contraction by regulation of release of sequestered calcium ion"/>
    <property type="evidence" value="ECO:0007669"/>
    <property type="project" value="TreeGrafter"/>
</dbReference>
<comment type="similarity">
    <text evidence="2 6">Belongs to the calsequestrin family.</text>
</comment>
<dbReference type="Pfam" id="PF01216">
    <property type="entry name" value="Calsequestrin"/>
    <property type="match status" value="1"/>
</dbReference>
<keyword evidence="3 6" id="KW-0106">Calcium</keyword>
<dbReference type="GO" id="GO:0030018">
    <property type="term" value="C:Z disc"/>
    <property type="evidence" value="ECO:0007669"/>
    <property type="project" value="TreeGrafter"/>
</dbReference>